<feature type="compositionally biased region" description="Polar residues" evidence="1">
    <location>
        <begin position="367"/>
        <end position="376"/>
    </location>
</feature>
<dbReference type="GO" id="GO:0031932">
    <property type="term" value="C:TORC2 complex"/>
    <property type="evidence" value="ECO:0007669"/>
    <property type="project" value="TreeGrafter"/>
</dbReference>
<dbReference type="Proteomes" id="UP000308768">
    <property type="component" value="Unassembled WGS sequence"/>
</dbReference>
<name>A0A4U0Y1I8_9PEZI</name>
<proteinExistence type="predicted"/>
<dbReference type="InterPro" id="IPR013745">
    <property type="entry name" value="Bit61/PRR5"/>
</dbReference>
<protein>
    <recommendedName>
        <fullName evidence="4">HbrB-like protein</fullName>
    </recommendedName>
</protein>
<accession>A0A4U0Y1I8</accession>
<feature type="compositionally biased region" description="Low complexity" evidence="1">
    <location>
        <begin position="388"/>
        <end position="405"/>
    </location>
</feature>
<dbReference type="PANTHER" id="PTHR32428:SF2">
    <property type="entry name" value="TARGET OF RAPAMYCIN COMPLEX 2 SUBUNIT BIT61-RELATED"/>
    <property type="match status" value="1"/>
</dbReference>
<feature type="compositionally biased region" description="Low complexity" evidence="1">
    <location>
        <begin position="34"/>
        <end position="43"/>
    </location>
</feature>
<keyword evidence="3" id="KW-1185">Reference proteome</keyword>
<feature type="region of interest" description="Disordered" evidence="1">
    <location>
        <begin position="1"/>
        <end position="135"/>
    </location>
</feature>
<dbReference type="GO" id="GO:0038203">
    <property type="term" value="P:TORC2 signaling"/>
    <property type="evidence" value="ECO:0007669"/>
    <property type="project" value="TreeGrafter"/>
</dbReference>
<feature type="region of interest" description="Disordered" evidence="1">
    <location>
        <begin position="784"/>
        <end position="821"/>
    </location>
</feature>
<organism evidence="2 3">
    <name type="scientific">Cryomyces minteri</name>
    <dbReference type="NCBI Taxonomy" id="331657"/>
    <lineage>
        <taxon>Eukaryota</taxon>
        <taxon>Fungi</taxon>
        <taxon>Dikarya</taxon>
        <taxon>Ascomycota</taxon>
        <taxon>Pezizomycotina</taxon>
        <taxon>Dothideomycetes</taxon>
        <taxon>Dothideomycetes incertae sedis</taxon>
        <taxon>Cryomyces</taxon>
    </lineage>
</organism>
<feature type="compositionally biased region" description="Polar residues" evidence="1">
    <location>
        <begin position="55"/>
        <end position="71"/>
    </location>
</feature>
<dbReference type="OrthoDB" id="2290221at2759"/>
<feature type="compositionally biased region" description="Basic and acidic residues" evidence="1">
    <location>
        <begin position="356"/>
        <end position="365"/>
    </location>
</feature>
<feature type="compositionally biased region" description="Polar residues" evidence="1">
    <location>
        <begin position="308"/>
        <end position="332"/>
    </location>
</feature>
<comment type="caution">
    <text evidence="2">The sequence shown here is derived from an EMBL/GenBank/DDBJ whole genome shotgun (WGS) entry which is preliminary data.</text>
</comment>
<feature type="region of interest" description="Disordered" evidence="1">
    <location>
        <begin position="308"/>
        <end position="408"/>
    </location>
</feature>
<evidence type="ECO:0008006" key="4">
    <source>
        <dbReference type="Google" id="ProtNLM"/>
    </source>
</evidence>
<feature type="compositionally biased region" description="Basic and acidic residues" evidence="1">
    <location>
        <begin position="249"/>
        <end position="260"/>
    </location>
</feature>
<sequence>MISPPSPQPLSGAQSPPVPPQAQSRTPRYRREASPSSDSSDSSQVTALSIPKRSPYQQQQTKSPSNASTATPRDRPPNLSRPQLPQQVRTATGSPVRTHSPALIGGGPPTNPGHRPRQHSQGFFEPSLPTASLSSPAVHTMSTLTASQIAAQAAMHQVQSGQHARKRSLTIPEPINTAGTIAGRQKLGSPPPVQLPHPLSAGHVGLEYHNGTLGGRRLAATTAANVAFPRSPLLSPASPQPERMSAPAPEKEVKGKEKSKMKLFHKPKSIKLSKEKDIDRKYPALPSPGRMLGSSALRSGFANASTTSLVDPTMSSASSLYSTTNASTSTLVPSDRTATQEKEKHKHHFLTRQKNKLKDSSDHHNLPLSSASSNSRPADPNAPQPLYSFAPSSPGPSSTFSKSMSGLDLRHGGRALREKKREEKAAANALTPILSATNPASGFREREQSFAIHDRLEYLTPGSIDASSTTLGPPTGASGMFSFPSDTTINQPALTNLGASVGLSGMTSDDAWPFLEARLLNIFEGEDLRTPIEDFNFLVSVHIRRCIQKRAPVVLIEDLRELLQTGFSSMEMMLRGIPDERLVPHLVEMWLTVFGTILPFMQAVFLPLDLEFKGRGAIMSAREAAEFWGAMPDTSTSSSAGTSIQPTLGEELDVRRITLITFRDTVVLPRNEALMAIFSRLSLESINAGPATSTDALGGAIDAATRPGTAGSLDPGIASFNSQGSTLLDTASSSGPASSGSLGARSRATSNLSNTSAGSFPARSMQSPTPLNANTTTVIITSSSSSSAYNTTANATTNNANLHNSSDRTGPAQPQQAMTSSRVTETVGRMLQCVSVLASVQSGDDAQAKMERLTGALKYNWLGCGRTGRQRRGFVGTRAPRAGMGVGSGDGVGLGVVGA</sequence>
<evidence type="ECO:0000313" key="3">
    <source>
        <dbReference type="Proteomes" id="UP000308768"/>
    </source>
</evidence>
<dbReference type="AlphaFoldDB" id="A0A4U0Y1I8"/>
<feature type="compositionally biased region" description="Low complexity" evidence="1">
    <location>
        <begin position="126"/>
        <end position="135"/>
    </location>
</feature>
<feature type="compositionally biased region" description="Low complexity" evidence="1">
    <location>
        <begin position="784"/>
        <end position="804"/>
    </location>
</feature>
<feature type="compositionally biased region" description="Basic and acidic residues" evidence="1">
    <location>
        <begin position="272"/>
        <end position="282"/>
    </location>
</feature>
<feature type="compositionally biased region" description="Basic residues" evidence="1">
    <location>
        <begin position="344"/>
        <end position="355"/>
    </location>
</feature>
<feature type="compositionally biased region" description="Low complexity" evidence="1">
    <location>
        <begin position="730"/>
        <end position="750"/>
    </location>
</feature>
<feature type="compositionally biased region" description="Polar residues" evidence="1">
    <location>
        <begin position="80"/>
        <end position="97"/>
    </location>
</feature>
<dbReference type="STRING" id="331657.A0A4U0Y1I8"/>
<feature type="compositionally biased region" description="Basic residues" evidence="1">
    <location>
        <begin position="261"/>
        <end position="271"/>
    </location>
</feature>
<reference evidence="2 3" key="1">
    <citation type="submission" date="2017-03" db="EMBL/GenBank/DDBJ databases">
        <title>Genomes of endolithic fungi from Antarctica.</title>
        <authorList>
            <person name="Coleine C."/>
            <person name="Masonjones S."/>
            <person name="Stajich J.E."/>
        </authorList>
    </citation>
    <scope>NUCLEOTIDE SEQUENCE [LARGE SCALE GENOMIC DNA]</scope>
    <source>
        <strain evidence="2 3">CCFEE 5187</strain>
    </source>
</reference>
<feature type="region of interest" description="Disordered" evidence="1">
    <location>
        <begin position="230"/>
        <end position="291"/>
    </location>
</feature>
<dbReference type="PANTHER" id="PTHR32428">
    <property type="entry name" value="TARGET OF RAPAMYCIN COMPLEX 2 SUBUNIT BIT61-RELATED"/>
    <property type="match status" value="1"/>
</dbReference>
<dbReference type="EMBL" id="NAJN01000026">
    <property type="protein sequence ID" value="TKA81405.1"/>
    <property type="molecule type" value="Genomic_DNA"/>
</dbReference>
<feature type="compositionally biased region" description="Polar residues" evidence="1">
    <location>
        <begin position="812"/>
        <end position="821"/>
    </location>
</feature>
<evidence type="ECO:0000313" key="2">
    <source>
        <dbReference type="EMBL" id="TKA81405.1"/>
    </source>
</evidence>
<gene>
    <name evidence="2" type="ORF">B0A49_00864</name>
</gene>
<feature type="compositionally biased region" description="Polar residues" evidence="1">
    <location>
        <begin position="751"/>
        <end position="771"/>
    </location>
</feature>
<evidence type="ECO:0000256" key="1">
    <source>
        <dbReference type="SAM" id="MobiDB-lite"/>
    </source>
</evidence>
<dbReference type="Pfam" id="PF08539">
    <property type="entry name" value="HbrB"/>
    <property type="match status" value="1"/>
</dbReference>
<feature type="region of interest" description="Disordered" evidence="1">
    <location>
        <begin position="728"/>
        <end position="772"/>
    </location>
</feature>